<gene>
    <name evidence="3" type="ORF">M413DRAFT_449254</name>
</gene>
<dbReference type="HOGENOM" id="CLU_1504369_0_0_1"/>
<organism evidence="3 4">
    <name type="scientific">Hebeloma cylindrosporum</name>
    <dbReference type="NCBI Taxonomy" id="76867"/>
    <lineage>
        <taxon>Eukaryota</taxon>
        <taxon>Fungi</taxon>
        <taxon>Dikarya</taxon>
        <taxon>Basidiomycota</taxon>
        <taxon>Agaricomycotina</taxon>
        <taxon>Agaricomycetes</taxon>
        <taxon>Agaricomycetidae</taxon>
        <taxon>Agaricales</taxon>
        <taxon>Agaricineae</taxon>
        <taxon>Hymenogastraceae</taxon>
        <taxon>Hebeloma</taxon>
    </lineage>
</organism>
<evidence type="ECO:0000256" key="1">
    <source>
        <dbReference type="SAM" id="MobiDB-lite"/>
    </source>
</evidence>
<evidence type="ECO:0000259" key="2">
    <source>
        <dbReference type="PROSITE" id="PS50011"/>
    </source>
</evidence>
<dbReference type="InterPro" id="IPR000719">
    <property type="entry name" value="Prot_kinase_dom"/>
</dbReference>
<reference evidence="3 4" key="1">
    <citation type="submission" date="2014-04" db="EMBL/GenBank/DDBJ databases">
        <authorList>
            <consortium name="DOE Joint Genome Institute"/>
            <person name="Kuo A."/>
            <person name="Gay G."/>
            <person name="Dore J."/>
            <person name="Kohler A."/>
            <person name="Nagy L.G."/>
            <person name="Floudas D."/>
            <person name="Copeland A."/>
            <person name="Barry K.W."/>
            <person name="Cichocki N."/>
            <person name="Veneault-Fourrey C."/>
            <person name="LaButti K."/>
            <person name="Lindquist E.A."/>
            <person name="Lipzen A."/>
            <person name="Lundell T."/>
            <person name="Morin E."/>
            <person name="Murat C."/>
            <person name="Sun H."/>
            <person name="Tunlid A."/>
            <person name="Henrissat B."/>
            <person name="Grigoriev I.V."/>
            <person name="Hibbett D.S."/>
            <person name="Martin F."/>
            <person name="Nordberg H.P."/>
            <person name="Cantor M.N."/>
            <person name="Hua S.X."/>
        </authorList>
    </citation>
    <scope>NUCLEOTIDE SEQUENCE [LARGE SCALE GENOMIC DNA]</scope>
    <source>
        <strain evidence="4">h7</strain>
    </source>
</reference>
<proteinExistence type="predicted"/>
<dbReference type="EMBL" id="KN831806">
    <property type="protein sequence ID" value="KIM36383.1"/>
    <property type="molecule type" value="Genomic_DNA"/>
</dbReference>
<feature type="region of interest" description="Disordered" evidence="1">
    <location>
        <begin position="126"/>
        <end position="148"/>
    </location>
</feature>
<dbReference type="GO" id="GO:0005524">
    <property type="term" value="F:ATP binding"/>
    <property type="evidence" value="ECO:0007669"/>
    <property type="project" value="InterPro"/>
</dbReference>
<name>A0A0C2XEM7_HEBCY</name>
<evidence type="ECO:0000313" key="4">
    <source>
        <dbReference type="Proteomes" id="UP000053424"/>
    </source>
</evidence>
<dbReference type="Proteomes" id="UP000053424">
    <property type="component" value="Unassembled WGS sequence"/>
</dbReference>
<dbReference type="OrthoDB" id="3020749at2759"/>
<sequence length="148" mass="16969">MHEHKIGHGDLHLENIVWNYHNSRLSKRSKRYTPIRRDFDFRLAYIDFQTSVQFLTEDDCHQVLCDSLGPPLPFRSPEQIEGEDRNGATFDLFAADVYGLGQILIHEASKADALLPLQYSALLSEMTTKEPSHRPSAAEGLKRVQEMM</sequence>
<evidence type="ECO:0000313" key="3">
    <source>
        <dbReference type="EMBL" id="KIM36383.1"/>
    </source>
</evidence>
<dbReference type="GO" id="GO:0004672">
    <property type="term" value="F:protein kinase activity"/>
    <property type="evidence" value="ECO:0007669"/>
    <property type="project" value="InterPro"/>
</dbReference>
<feature type="domain" description="Protein kinase" evidence="2">
    <location>
        <begin position="1"/>
        <end position="148"/>
    </location>
</feature>
<dbReference type="PROSITE" id="PS50011">
    <property type="entry name" value="PROTEIN_KINASE_DOM"/>
    <property type="match status" value="1"/>
</dbReference>
<accession>A0A0C2XEM7</accession>
<dbReference type="AlphaFoldDB" id="A0A0C2XEM7"/>
<reference evidence="4" key="2">
    <citation type="submission" date="2015-01" db="EMBL/GenBank/DDBJ databases">
        <title>Evolutionary Origins and Diversification of the Mycorrhizal Mutualists.</title>
        <authorList>
            <consortium name="DOE Joint Genome Institute"/>
            <consortium name="Mycorrhizal Genomics Consortium"/>
            <person name="Kohler A."/>
            <person name="Kuo A."/>
            <person name="Nagy L.G."/>
            <person name="Floudas D."/>
            <person name="Copeland A."/>
            <person name="Barry K.W."/>
            <person name="Cichocki N."/>
            <person name="Veneault-Fourrey C."/>
            <person name="LaButti K."/>
            <person name="Lindquist E.A."/>
            <person name="Lipzen A."/>
            <person name="Lundell T."/>
            <person name="Morin E."/>
            <person name="Murat C."/>
            <person name="Riley R."/>
            <person name="Ohm R."/>
            <person name="Sun H."/>
            <person name="Tunlid A."/>
            <person name="Henrissat B."/>
            <person name="Grigoriev I.V."/>
            <person name="Hibbett D.S."/>
            <person name="Martin F."/>
        </authorList>
    </citation>
    <scope>NUCLEOTIDE SEQUENCE [LARGE SCALE GENOMIC DNA]</scope>
    <source>
        <strain evidence="4">h7</strain>
    </source>
</reference>
<keyword evidence="4" id="KW-1185">Reference proteome</keyword>
<protein>
    <recommendedName>
        <fullName evidence="2">Protein kinase domain-containing protein</fullName>
    </recommendedName>
</protein>
<dbReference type="InterPro" id="IPR011009">
    <property type="entry name" value="Kinase-like_dom_sf"/>
</dbReference>
<dbReference type="SUPFAM" id="SSF56112">
    <property type="entry name" value="Protein kinase-like (PK-like)"/>
    <property type="match status" value="1"/>
</dbReference>
<dbReference type="Gene3D" id="1.10.510.10">
    <property type="entry name" value="Transferase(Phosphotransferase) domain 1"/>
    <property type="match status" value="1"/>
</dbReference>